<proteinExistence type="predicted"/>
<dbReference type="RefSeq" id="WP_195036224.1">
    <property type="nucleotide sequence ID" value="NZ_JADLRE010000036.1"/>
</dbReference>
<feature type="compositionally biased region" description="Basic and acidic residues" evidence="1">
    <location>
        <begin position="99"/>
        <end position="111"/>
    </location>
</feature>
<feature type="region of interest" description="Disordered" evidence="1">
    <location>
        <begin position="1"/>
        <end position="142"/>
    </location>
</feature>
<evidence type="ECO:0000313" key="2">
    <source>
        <dbReference type="EMBL" id="MBF6229376.1"/>
    </source>
</evidence>
<evidence type="ECO:0000256" key="1">
    <source>
        <dbReference type="SAM" id="MobiDB-lite"/>
    </source>
</evidence>
<feature type="compositionally biased region" description="Basic and acidic residues" evidence="1">
    <location>
        <begin position="60"/>
        <end position="84"/>
    </location>
</feature>
<comment type="caution">
    <text evidence="2">The sequence shown here is derived from an EMBL/GenBank/DDBJ whole genome shotgun (WGS) entry which is preliminary data.</text>
</comment>
<sequence length="228" mass="24343">MSTESERRLHTKAEEDSARAGEPAGSEQYGETTDRRHEAHAGSVGETDAFQRDTATPIDDSERRPKSGEALEPDSPARADDSGAVRETTSAGQSATGTERAELAGDAERGSVDASTQGVPQDSARGADAAASAPAASDQLAPLIPEADLDRLRTQWREVQVTFVDNPRAAVARADELLGGTIDQLVATYQERKRELDSRLGDESDTEGLRQALRGYRGFFDQLLSTGA</sequence>
<feature type="compositionally biased region" description="Basic and acidic residues" evidence="1">
    <location>
        <begin position="1"/>
        <end position="19"/>
    </location>
</feature>
<organism evidence="2 3">
    <name type="scientific">Nocardia abscessus</name>
    <dbReference type="NCBI Taxonomy" id="120957"/>
    <lineage>
        <taxon>Bacteria</taxon>
        <taxon>Bacillati</taxon>
        <taxon>Actinomycetota</taxon>
        <taxon>Actinomycetes</taxon>
        <taxon>Mycobacteriales</taxon>
        <taxon>Nocardiaceae</taxon>
        <taxon>Nocardia</taxon>
    </lineage>
</organism>
<name>A0ABS0CHE6_9NOCA</name>
<keyword evidence="3" id="KW-1185">Reference proteome</keyword>
<evidence type="ECO:0000313" key="3">
    <source>
        <dbReference type="Proteomes" id="UP000807309"/>
    </source>
</evidence>
<gene>
    <name evidence="2" type="ORF">IU470_30330</name>
</gene>
<feature type="compositionally biased region" description="Polar residues" evidence="1">
    <location>
        <begin position="87"/>
        <end position="97"/>
    </location>
</feature>
<dbReference type="Proteomes" id="UP000807309">
    <property type="component" value="Unassembled WGS sequence"/>
</dbReference>
<protein>
    <submittedName>
        <fullName evidence="2">Uncharacterized protein</fullName>
    </submittedName>
</protein>
<accession>A0ABS0CHE6</accession>
<reference evidence="2 3" key="1">
    <citation type="submission" date="2020-10" db="EMBL/GenBank/DDBJ databases">
        <title>Identification of Nocardia species via Next-generation sequencing and recognition of intraspecies genetic diversity.</title>
        <authorList>
            <person name="Li P."/>
            <person name="Li P."/>
            <person name="Lu B."/>
        </authorList>
    </citation>
    <scope>NUCLEOTIDE SEQUENCE [LARGE SCALE GENOMIC DNA]</scope>
    <source>
        <strain evidence="2 3">N-11</strain>
    </source>
</reference>
<feature type="compositionally biased region" description="Low complexity" evidence="1">
    <location>
        <begin position="120"/>
        <end position="142"/>
    </location>
</feature>
<dbReference type="EMBL" id="JADLRE010000036">
    <property type="protein sequence ID" value="MBF6229376.1"/>
    <property type="molecule type" value="Genomic_DNA"/>
</dbReference>